<sequence length="571" mass="62925">MAKIAIDPVTRIEGHLRVEVQVENGRVVDAWSSSTMFRGMELILRDRDPRDAWVFTQRICGVCTTVHALASVRAVEDALQIQIPNNARLLRNIIAATLYIQDHVVHFYHLHALDWVDIVSALSADPAKTAELAQSISDWPKSTAGYFKAVQERIKRFVDSGQLGIFANGYWGHPAYKLPAEANLMAVAHYLEALDWQKELIKIHAILGGKNPHPQTFLVGGMASPIDPNAQKAINAGRIAQMRSLAEEALQFVSKVYIPDLLAIASFYKDWGALGGGVGNFLTYGDFPTSSDGSVDSFWAPRGVMLNKAVGSAPAVVDQQKVSEYVTHSWYTYSGGDTTGLHPWQGETQPNYTGPKPPYDWLDTEGKYSWLKTPRYDDAPMEVGPLARTLMAYASGHTATVDTVNAVLKQLGVGAEALFSTLGRTGARGIETLLMCDQLLVWIDELADNIGRGDLAVHNNERWNPASWPKEAEGWGFMEAPRGALGHWVRIKDGKIANYQCVVPTTWNGSPRDAKGVRGPYESALIDTPVENLDQPLEILRTIHSFDPCMACSVHLVDSRGVEINRIQVTK</sequence>
<keyword evidence="5 8" id="KW-0533">Nickel</keyword>
<keyword evidence="6 8" id="KW-0479">Metal-binding</keyword>
<evidence type="ECO:0000256" key="4">
    <source>
        <dbReference type="ARBA" id="ARBA00011771"/>
    </source>
</evidence>
<dbReference type="InterPro" id="IPR001501">
    <property type="entry name" value="Ni-dep_hyd_lsu"/>
</dbReference>
<keyword evidence="8" id="KW-0408">Iron</keyword>
<comment type="cofactor">
    <cofactor evidence="8">
        <name>Fe cation</name>
        <dbReference type="ChEBI" id="CHEBI:24875"/>
    </cofactor>
</comment>
<evidence type="ECO:0000256" key="8">
    <source>
        <dbReference type="PIRSR" id="PIRSR601501-1"/>
    </source>
</evidence>
<evidence type="ECO:0000313" key="11">
    <source>
        <dbReference type="Proteomes" id="UP000054010"/>
    </source>
</evidence>
<dbReference type="EMBL" id="ADVR01000051">
    <property type="protein sequence ID" value="EFO80542.1"/>
    <property type="molecule type" value="Genomic_DNA"/>
</dbReference>
<evidence type="ECO:0000313" key="10">
    <source>
        <dbReference type="EMBL" id="EFO80542.1"/>
    </source>
</evidence>
<dbReference type="eggNOG" id="COG0374">
    <property type="taxonomic scope" value="Bacteria"/>
</dbReference>
<dbReference type="FunFam" id="1.10.645.10:FF:000002">
    <property type="entry name" value="Hydrogenase 2 large subunit"/>
    <property type="match status" value="1"/>
</dbReference>
<dbReference type="InterPro" id="IPR018194">
    <property type="entry name" value="Ni-dep_hyd_lsu_Ni_BS"/>
</dbReference>
<dbReference type="HOGENOM" id="CLU_030087_0_0_0"/>
<dbReference type="SUPFAM" id="SSF56762">
    <property type="entry name" value="HydB/Nqo4-like"/>
    <property type="match status" value="1"/>
</dbReference>
<dbReference type="GO" id="GO:0016151">
    <property type="term" value="F:nickel cation binding"/>
    <property type="evidence" value="ECO:0007669"/>
    <property type="project" value="InterPro"/>
</dbReference>
<feature type="binding site" evidence="8">
    <location>
        <position position="63"/>
    </location>
    <ligand>
        <name>Fe cation</name>
        <dbReference type="ChEBI" id="CHEBI:24875"/>
    </ligand>
</feature>
<feature type="binding site" evidence="8">
    <location>
        <position position="555"/>
    </location>
    <ligand>
        <name>Mg(2+)</name>
        <dbReference type="ChEBI" id="CHEBI:18420"/>
    </ligand>
</feature>
<organism evidence="10 11">
    <name type="scientific">Oscillochloris trichoides DG-6</name>
    <dbReference type="NCBI Taxonomy" id="765420"/>
    <lineage>
        <taxon>Bacteria</taxon>
        <taxon>Bacillati</taxon>
        <taxon>Chloroflexota</taxon>
        <taxon>Chloroflexia</taxon>
        <taxon>Chloroflexales</taxon>
        <taxon>Chloroflexineae</taxon>
        <taxon>Oscillochloridaceae</taxon>
        <taxon>Oscillochloris</taxon>
    </lineage>
</organism>
<dbReference type="OrthoDB" id="9761717at2"/>
<dbReference type="Proteomes" id="UP000054010">
    <property type="component" value="Unassembled WGS sequence"/>
</dbReference>
<evidence type="ECO:0000256" key="7">
    <source>
        <dbReference type="ARBA" id="ARBA00023002"/>
    </source>
</evidence>
<dbReference type="PROSITE" id="PS00507">
    <property type="entry name" value="NI_HGENASE_L_1"/>
    <property type="match status" value="1"/>
</dbReference>
<reference evidence="10 11" key="1">
    <citation type="journal article" date="2011" name="J. Bacteriol.">
        <title>Draft genome sequence of the anoxygenic filamentous phototrophic bacterium Oscillochloris trichoides subsp. DG-6.</title>
        <authorList>
            <person name="Kuznetsov B.B."/>
            <person name="Ivanovsky R.N."/>
            <person name="Keppen O.I."/>
            <person name="Sukhacheva M.V."/>
            <person name="Bumazhkin B.K."/>
            <person name="Patutina E.O."/>
            <person name="Beletsky A.V."/>
            <person name="Mardanov A.V."/>
            <person name="Baslerov R.V."/>
            <person name="Panteleeva A.N."/>
            <person name="Kolganova T.V."/>
            <person name="Ravin N.V."/>
            <person name="Skryabin K.G."/>
        </authorList>
    </citation>
    <scope>NUCLEOTIDE SEQUENCE [LARGE SCALE GENOMIC DNA]</scope>
    <source>
        <strain evidence="10 11">DG-6</strain>
    </source>
</reference>
<feature type="binding site" evidence="8">
    <location>
        <position position="41"/>
    </location>
    <ligand>
        <name>Mg(2+)</name>
        <dbReference type="ChEBI" id="CHEBI:18420"/>
    </ligand>
</feature>
<evidence type="ECO:0000256" key="6">
    <source>
        <dbReference type="ARBA" id="ARBA00022723"/>
    </source>
</evidence>
<dbReference type="PANTHER" id="PTHR42958">
    <property type="entry name" value="HYDROGENASE-2 LARGE CHAIN"/>
    <property type="match status" value="1"/>
</dbReference>
<evidence type="ECO:0000256" key="3">
    <source>
        <dbReference type="ARBA" id="ARBA00009292"/>
    </source>
</evidence>
<dbReference type="GO" id="GO:0008901">
    <property type="term" value="F:ferredoxin hydrogenase activity"/>
    <property type="evidence" value="ECO:0007669"/>
    <property type="project" value="InterPro"/>
</dbReference>
<feature type="binding site" evidence="8">
    <location>
        <position position="63"/>
    </location>
    <ligand>
        <name>Ni(2+)</name>
        <dbReference type="ChEBI" id="CHEBI:49786"/>
    </ligand>
</feature>
<dbReference type="STRING" id="765420.OSCT_1633"/>
<dbReference type="AlphaFoldDB" id="E1IE82"/>
<comment type="subunit">
    <text evidence="4">Heterodimer of a large and a small subunit.</text>
</comment>
<dbReference type="GO" id="GO:0030313">
    <property type="term" value="C:cell envelope"/>
    <property type="evidence" value="ECO:0007669"/>
    <property type="project" value="UniProtKB-SubCell"/>
</dbReference>
<feature type="binding site" evidence="8">
    <location>
        <position position="549"/>
    </location>
    <ligand>
        <name>Fe cation</name>
        <dbReference type="ChEBI" id="CHEBI:24875"/>
    </ligand>
</feature>
<evidence type="ECO:0000256" key="5">
    <source>
        <dbReference type="ARBA" id="ARBA00022596"/>
    </source>
</evidence>
<accession>E1IE82</accession>
<evidence type="ECO:0000256" key="2">
    <source>
        <dbReference type="ARBA" id="ARBA00004196"/>
    </source>
</evidence>
<comment type="similarity">
    <text evidence="3 9">Belongs to the [NiFe]/[NiFeSe] hydrogenase large subunit family.</text>
</comment>
<dbReference type="Gene3D" id="1.10.645.10">
    <property type="entry name" value="Cytochrome-c3 Hydrogenase, chain B"/>
    <property type="match status" value="1"/>
</dbReference>
<comment type="cofactor">
    <cofactor evidence="1 8">
        <name>Ni(2+)</name>
        <dbReference type="ChEBI" id="CHEBI:49786"/>
    </cofactor>
</comment>
<keyword evidence="11" id="KW-1185">Reference proteome</keyword>
<dbReference type="Pfam" id="PF00374">
    <property type="entry name" value="NiFeSe_Hases"/>
    <property type="match status" value="1"/>
</dbReference>
<gene>
    <name evidence="10" type="ORF">OSCT_1633</name>
</gene>
<evidence type="ECO:0000256" key="9">
    <source>
        <dbReference type="RuleBase" id="RU003896"/>
    </source>
</evidence>
<name>E1IE82_9CHLR</name>
<feature type="binding site" evidence="8">
    <location>
        <position position="552"/>
    </location>
    <ligand>
        <name>Mg(2+)</name>
        <dbReference type="ChEBI" id="CHEBI:18420"/>
    </ligand>
</feature>
<dbReference type="InterPro" id="IPR050867">
    <property type="entry name" value="NiFe/NiFeSe_hydrgnase_LSU"/>
</dbReference>
<protein>
    <submittedName>
        <fullName evidence="10">Nickel-dependent hydrogenase, large subunit</fullName>
    </submittedName>
</protein>
<keyword evidence="7 9" id="KW-0560">Oxidoreductase</keyword>
<keyword evidence="8" id="KW-0460">Magnesium</keyword>
<proteinExistence type="inferred from homology"/>
<dbReference type="PANTHER" id="PTHR42958:SF2">
    <property type="entry name" value="UPTAKE HYDROGENASE LARGE SUBUNIT"/>
    <property type="match status" value="1"/>
</dbReference>
<dbReference type="PROSITE" id="PS00508">
    <property type="entry name" value="NI_HGENASE_L_2"/>
    <property type="match status" value="1"/>
</dbReference>
<dbReference type="InterPro" id="IPR029014">
    <property type="entry name" value="NiFe-Hase_large"/>
</dbReference>
<evidence type="ECO:0000256" key="1">
    <source>
        <dbReference type="ARBA" id="ARBA00001967"/>
    </source>
</evidence>
<comment type="subcellular location">
    <subcellularLocation>
        <location evidence="2">Cell envelope</location>
    </subcellularLocation>
</comment>
<comment type="caution">
    <text evidence="10">The sequence shown here is derived from an EMBL/GenBank/DDBJ whole genome shotgun (WGS) entry which is preliminary data.</text>
</comment>
<feature type="binding site" evidence="8">
    <location>
        <position position="60"/>
    </location>
    <ligand>
        <name>Ni(2+)</name>
        <dbReference type="ChEBI" id="CHEBI:49786"/>
    </ligand>
</feature>